<evidence type="ECO:0000256" key="1">
    <source>
        <dbReference type="ARBA" id="ARBA00008638"/>
    </source>
</evidence>
<dbReference type="GO" id="GO:0016538">
    <property type="term" value="F:cyclin-dependent protein serine/threonine kinase regulator activity"/>
    <property type="evidence" value="ECO:0007669"/>
    <property type="project" value="InterPro"/>
</dbReference>
<dbReference type="Proteomes" id="UP000447873">
    <property type="component" value="Unassembled WGS sequence"/>
</dbReference>
<feature type="region of interest" description="Disordered" evidence="2">
    <location>
        <begin position="719"/>
        <end position="751"/>
    </location>
</feature>
<feature type="compositionally biased region" description="Low complexity" evidence="2">
    <location>
        <begin position="260"/>
        <end position="273"/>
    </location>
</feature>
<proteinExistence type="inferred from homology"/>
<dbReference type="InterPro" id="IPR013763">
    <property type="entry name" value="Cyclin-like_dom"/>
</dbReference>
<comment type="caution">
    <text evidence="4">The sequence shown here is derived from an EMBL/GenBank/DDBJ whole genome shotgun (WGS) entry which is preliminary data.</text>
</comment>
<dbReference type="CDD" id="cd20546">
    <property type="entry name" value="CYCLIN_SpCG1C_ScCTK2-like_rpt2"/>
    <property type="match status" value="1"/>
</dbReference>
<evidence type="ECO:0000313" key="4">
    <source>
        <dbReference type="EMBL" id="KAE9971996.1"/>
    </source>
</evidence>
<dbReference type="InterPro" id="IPR036915">
    <property type="entry name" value="Cyclin-like_sf"/>
</dbReference>
<dbReference type="PANTHER" id="PTHR10026">
    <property type="entry name" value="CYCLIN"/>
    <property type="match status" value="1"/>
</dbReference>
<feature type="region of interest" description="Disordered" evidence="2">
    <location>
        <begin position="250"/>
        <end position="286"/>
    </location>
</feature>
<feature type="domain" description="Cyclin-like" evidence="3">
    <location>
        <begin position="449"/>
        <end position="533"/>
    </location>
</feature>
<feature type="region of interest" description="Disordered" evidence="2">
    <location>
        <begin position="1"/>
        <end position="75"/>
    </location>
</feature>
<accession>A0A8H3YWW4</accession>
<dbReference type="Gene3D" id="1.10.472.10">
    <property type="entry name" value="Cyclin-like"/>
    <property type="match status" value="2"/>
</dbReference>
<feature type="region of interest" description="Disordered" evidence="2">
    <location>
        <begin position="580"/>
        <end position="633"/>
    </location>
</feature>
<dbReference type="SUPFAM" id="SSF47954">
    <property type="entry name" value="Cyclin-like"/>
    <property type="match status" value="2"/>
</dbReference>
<feature type="compositionally biased region" description="Low complexity" evidence="2">
    <location>
        <begin position="649"/>
        <end position="660"/>
    </location>
</feature>
<evidence type="ECO:0000259" key="3">
    <source>
        <dbReference type="SMART" id="SM00385"/>
    </source>
</evidence>
<feature type="compositionally biased region" description="Polar residues" evidence="2">
    <location>
        <begin position="580"/>
        <end position="600"/>
    </location>
</feature>
<gene>
    <name evidence="4" type="ORF">EG328_005272</name>
</gene>
<sequence>MAKDNNHKKKQKKRKNSDGSSADERGRKYKALAQDMRSRIDGGESYTPSANRRELFPGRLEELSPGPPPEERRPRELAQNVGGFGREMDVFSPSHQRGFSPRVGGRGMVPVREERGRWGNSKNVVGVSAHEMESLSTKGSVRQAPELSLRQIQLLELEQQGQLPSDLLPSPHHEDFLGGIQIKGVANLAPAVLHHQNRVPFLRHPQNQDYEQQQQIHQLPYQQSNSPTNSWDIEWTPTPKLDTMSPAIGMPLRNARDRTSGSGPSNGNTSRTNGARRSNGVKDEEGEVPLVDAAAADKSKIVVASQYLFQHQIEAAGMTEERDVAGRLIGIQLIEGVRKALRMPIKTYGTACVFYSRYRYHLTANEDKEVKYDPRDAALACLWLASKAEETPKKSKEILCAARNLQLPFEDHLTSDDEMFEHQSKVMITLERYLLEIVAFDFRARNSAEILTGLCHAVGTDRSTGTAALAICLDVYRTLAVLKQSRQTLACACLELAARFLEKGLDTITDEEMYTEVGTTRAHVIETQKDLLDLYMNHQGNTEAGPKYNLNDFMRVSIALKVEMDARGLPRYTYIQEASNQLRESPTTSPMTDVKSTPTVIATPRTPGPSNAAPTNGAAPAEKEIDSARPVTPPPEFLIVAPDRDVPMASASPTSPTSPSEAVNPDDPSQITSIVRFVLDASRARDEMLSIEPYYDIIEQEVTEERDLWSRLPSPLAKGIAASEEQPREESESGEGSQDRWRRQVGKREEQ</sequence>
<dbReference type="GO" id="GO:0006357">
    <property type="term" value="P:regulation of transcription by RNA polymerase II"/>
    <property type="evidence" value="ECO:0007669"/>
    <property type="project" value="InterPro"/>
</dbReference>
<feature type="domain" description="Cyclin-like" evidence="3">
    <location>
        <begin position="332"/>
        <end position="436"/>
    </location>
</feature>
<dbReference type="AlphaFoldDB" id="A0A8H3YWW4"/>
<reference evidence="4 5" key="1">
    <citation type="submission" date="2018-12" db="EMBL/GenBank/DDBJ databases">
        <title>Venturia inaequalis Genome Resource.</title>
        <authorList>
            <person name="Lichtner F.J."/>
        </authorList>
    </citation>
    <scope>NUCLEOTIDE SEQUENCE [LARGE SCALE GENOMIC DNA]</scope>
    <source>
        <strain evidence="4 5">120213</strain>
    </source>
</reference>
<feature type="region of interest" description="Disordered" evidence="2">
    <location>
        <begin position="646"/>
        <end position="668"/>
    </location>
</feature>
<dbReference type="InterPro" id="IPR043198">
    <property type="entry name" value="Cyclin/Ssn8"/>
</dbReference>
<evidence type="ECO:0000313" key="5">
    <source>
        <dbReference type="Proteomes" id="UP000447873"/>
    </source>
</evidence>
<dbReference type="SMART" id="SM00385">
    <property type="entry name" value="CYCLIN"/>
    <property type="match status" value="2"/>
</dbReference>
<protein>
    <recommendedName>
        <fullName evidence="3">Cyclin-like domain-containing protein</fullName>
    </recommendedName>
</protein>
<comment type="similarity">
    <text evidence="1">Belongs to the cyclin family. Cyclin C subfamily.</text>
</comment>
<feature type="compositionally biased region" description="Basic and acidic residues" evidence="2">
    <location>
        <begin position="51"/>
        <end position="62"/>
    </location>
</feature>
<feature type="compositionally biased region" description="Basic and acidic residues" evidence="2">
    <location>
        <begin position="725"/>
        <end position="751"/>
    </location>
</feature>
<feature type="compositionally biased region" description="Basic residues" evidence="2">
    <location>
        <begin position="1"/>
        <end position="15"/>
    </location>
</feature>
<organism evidence="4 5">
    <name type="scientific">Venturia inaequalis</name>
    <name type="common">Apple scab fungus</name>
    <dbReference type="NCBI Taxonomy" id="5025"/>
    <lineage>
        <taxon>Eukaryota</taxon>
        <taxon>Fungi</taxon>
        <taxon>Dikarya</taxon>
        <taxon>Ascomycota</taxon>
        <taxon>Pezizomycotina</taxon>
        <taxon>Dothideomycetes</taxon>
        <taxon>Pleosporomycetidae</taxon>
        <taxon>Venturiales</taxon>
        <taxon>Venturiaceae</taxon>
        <taxon>Venturia</taxon>
    </lineage>
</organism>
<dbReference type="EMBL" id="WNWS01000282">
    <property type="protein sequence ID" value="KAE9971996.1"/>
    <property type="molecule type" value="Genomic_DNA"/>
</dbReference>
<evidence type="ECO:0000256" key="2">
    <source>
        <dbReference type="SAM" id="MobiDB-lite"/>
    </source>
</evidence>
<name>A0A8H3YWW4_VENIN</name>